<accession>A0A8S5V2B3</accession>
<reference evidence="1" key="1">
    <citation type="journal article" date="2021" name="Proc. Natl. Acad. Sci. U.S.A.">
        <title>A Catalog of Tens of Thousands of Viruses from Human Metagenomes Reveals Hidden Associations with Chronic Diseases.</title>
        <authorList>
            <person name="Tisza M.J."/>
            <person name="Buck C.B."/>
        </authorList>
    </citation>
    <scope>NUCLEOTIDE SEQUENCE</scope>
    <source>
        <strain evidence="1">CtJ2i1</strain>
    </source>
</reference>
<name>A0A8S5V2B3_9CAUD</name>
<organism evidence="1">
    <name type="scientific">Myoviridae sp. ctJ2i1</name>
    <dbReference type="NCBI Taxonomy" id="2825079"/>
    <lineage>
        <taxon>Viruses</taxon>
        <taxon>Duplodnaviria</taxon>
        <taxon>Heunggongvirae</taxon>
        <taxon>Uroviricota</taxon>
        <taxon>Caudoviricetes</taxon>
    </lineage>
</organism>
<evidence type="ECO:0000313" key="1">
    <source>
        <dbReference type="EMBL" id="DAG00755.1"/>
    </source>
</evidence>
<protein>
    <submittedName>
        <fullName evidence="1">Uncharacterized protein</fullName>
    </submittedName>
</protein>
<sequence length="32" mass="3579">MGQHFISILAMLHIAKKQKDPELISGPLYIVS</sequence>
<proteinExistence type="predicted"/>
<dbReference type="EMBL" id="BK016182">
    <property type="protein sequence ID" value="DAG00755.1"/>
    <property type="molecule type" value="Genomic_DNA"/>
</dbReference>